<comment type="similarity">
    <text evidence="1">Belongs to the FMO family.</text>
</comment>
<dbReference type="AlphaFoldDB" id="A0A2T2P9X7"/>
<protein>
    <submittedName>
        <fullName evidence="6">Flavin-containing monooxygenase</fullName>
    </submittedName>
</protein>
<dbReference type="EMBL" id="KZ678128">
    <property type="protein sequence ID" value="PSN74445.1"/>
    <property type="molecule type" value="Genomic_DNA"/>
</dbReference>
<reference evidence="6 7" key="1">
    <citation type="journal article" date="2018" name="Front. Microbiol.">
        <title>Genome-Wide Analysis of Corynespora cassiicola Leaf Fall Disease Putative Effectors.</title>
        <authorList>
            <person name="Lopez D."/>
            <person name="Ribeiro S."/>
            <person name="Label P."/>
            <person name="Fumanal B."/>
            <person name="Venisse J.S."/>
            <person name="Kohler A."/>
            <person name="de Oliveira R.R."/>
            <person name="Labutti K."/>
            <person name="Lipzen A."/>
            <person name="Lail K."/>
            <person name="Bauer D."/>
            <person name="Ohm R.A."/>
            <person name="Barry K.W."/>
            <person name="Spatafora J."/>
            <person name="Grigoriev I.V."/>
            <person name="Martin F.M."/>
            <person name="Pujade-Renaud V."/>
        </authorList>
    </citation>
    <scope>NUCLEOTIDE SEQUENCE [LARGE SCALE GENOMIC DNA]</scope>
    <source>
        <strain evidence="6 7">Philippines</strain>
    </source>
</reference>
<evidence type="ECO:0000256" key="5">
    <source>
        <dbReference type="ARBA" id="ARBA00023002"/>
    </source>
</evidence>
<evidence type="ECO:0000256" key="3">
    <source>
        <dbReference type="ARBA" id="ARBA00022827"/>
    </source>
</evidence>
<dbReference type="InterPro" id="IPR050346">
    <property type="entry name" value="FMO-like"/>
</dbReference>
<dbReference type="InterPro" id="IPR036188">
    <property type="entry name" value="FAD/NAD-bd_sf"/>
</dbReference>
<keyword evidence="5" id="KW-0560">Oxidoreductase</keyword>
<evidence type="ECO:0000256" key="1">
    <source>
        <dbReference type="ARBA" id="ARBA00009183"/>
    </source>
</evidence>
<dbReference type="Gene3D" id="3.50.50.60">
    <property type="entry name" value="FAD/NAD(P)-binding domain"/>
    <property type="match status" value="2"/>
</dbReference>
<dbReference type="GO" id="GO:0050660">
    <property type="term" value="F:flavin adenine dinucleotide binding"/>
    <property type="evidence" value="ECO:0007669"/>
    <property type="project" value="InterPro"/>
</dbReference>
<keyword evidence="6" id="KW-0503">Monooxygenase</keyword>
<dbReference type="InterPro" id="IPR000960">
    <property type="entry name" value="Flavin_mOase"/>
</dbReference>
<proteinExistence type="inferred from homology"/>
<dbReference type="PRINTS" id="PR00370">
    <property type="entry name" value="FMOXYGENASE"/>
</dbReference>
<dbReference type="Proteomes" id="UP000240883">
    <property type="component" value="Unassembled WGS sequence"/>
</dbReference>
<dbReference type="SUPFAM" id="SSF51905">
    <property type="entry name" value="FAD/NAD(P)-binding domain"/>
    <property type="match status" value="2"/>
</dbReference>
<dbReference type="Pfam" id="PF13450">
    <property type="entry name" value="NAD_binding_8"/>
    <property type="match status" value="1"/>
</dbReference>
<gene>
    <name evidence="6" type="ORF">BS50DRAFT_615335</name>
</gene>
<evidence type="ECO:0000256" key="2">
    <source>
        <dbReference type="ARBA" id="ARBA00022630"/>
    </source>
</evidence>
<name>A0A2T2P9X7_CORCC</name>
<dbReference type="PIRSF" id="PIRSF000332">
    <property type="entry name" value="FMO"/>
    <property type="match status" value="1"/>
</dbReference>
<dbReference type="OrthoDB" id="66881at2759"/>
<keyword evidence="2" id="KW-0285">Flavoprotein</keyword>
<evidence type="ECO:0000256" key="4">
    <source>
        <dbReference type="ARBA" id="ARBA00022857"/>
    </source>
</evidence>
<keyword evidence="4" id="KW-0521">NADP</keyword>
<accession>A0A2T2P9X7</accession>
<organism evidence="6 7">
    <name type="scientific">Corynespora cassiicola Philippines</name>
    <dbReference type="NCBI Taxonomy" id="1448308"/>
    <lineage>
        <taxon>Eukaryota</taxon>
        <taxon>Fungi</taxon>
        <taxon>Dikarya</taxon>
        <taxon>Ascomycota</taxon>
        <taxon>Pezizomycotina</taxon>
        <taxon>Dothideomycetes</taxon>
        <taxon>Pleosporomycetidae</taxon>
        <taxon>Pleosporales</taxon>
        <taxon>Corynesporascaceae</taxon>
        <taxon>Corynespora</taxon>
    </lineage>
</organism>
<dbReference type="PANTHER" id="PTHR23023">
    <property type="entry name" value="DIMETHYLANILINE MONOOXYGENASE"/>
    <property type="match status" value="1"/>
</dbReference>
<dbReference type="Pfam" id="PF00743">
    <property type="entry name" value="FMO-like"/>
    <property type="match status" value="2"/>
</dbReference>
<keyword evidence="7" id="KW-1185">Reference proteome</keyword>
<dbReference type="GO" id="GO:0004499">
    <property type="term" value="F:N,N-dimethylaniline monooxygenase activity"/>
    <property type="evidence" value="ECO:0007669"/>
    <property type="project" value="InterPro"/>
</dbReference>
<evidence type="ECO:0000313" key="6">
    <source>
        <dbReference type="EMBL" id="PSN74445.1"/>
    </source>
</evidence>
<dbReference type="GO" id="GO:0050661">
    <property type="term" value="F:NADP binding"/>
    <property type="evidence" value="ECO:0007669"/>
    <property type="project" value="InterPro"/>
</dbReference>
<dbReference type="InterPro" id="IPR020946">
    <property type="entry name" value="Flavin_mOase-like"/>
</dbReference>
<evidence type="ECO:0000313" key="7">
    <source>
        <dbReference type="Proteomes" id="UP000240883"/>
    </source>
</evidence>
<keyword evidence="3" id="KW-0274">FAD</keyword>
<sequence length="483" mass="53992">MAQKQAYKSVAVIGAGPSGLSAVKALSEEKAFDTIRVFERRDRVGGTWLYDPVPDSFQSALTTPKSNQVPDQLPIFKAAAPEDITQRTGLYEYLDSNVGATAMEFTYASIPKINSALSVRRYGHANPTRPWRVVADYLEDIFAKHIHHVSFNTTVERLSKNERTGKWDVVLRKKEVLFKGEEKDYWWTESFDAVVVATGHYNVPFIPKIPGIEEWYKKWPERLQHSKQFRSRDTYVDKSVVVVGGSVSASDFVLDTYTSVKGPLVISQRGENANPALDNVWKLPGVVSKPTISRLTLENGGTVEFSDGTWLTGVDVVYLATGYRLAYPFLHPNPVTPQNRLGGFYQHAFSISDPSLAVVGQIRAALSLRAYEYQAVAVARVFAGRGNLPSVTEQTAWEQDRLKTRGPTHIFHTIAPDFGEYFNNLRKIAGPPAEGSEAYDLPAWRDDWAARGFRVLELKDEYVRRIEARDGVTGGDTKVLAKL</sequence>